<dbReference type="Proteomes" id="UP000587760">
    <property type="component" value="Unassembled WGS sequence"/>
</dbReference>
<reference evidence="1 2" key="1">
    <citation type="submission" date="2020-08" db="EMBL/GenBank/DDBJ databases">
        <title>Genomic Encyclopedia of Type Strains, Phase IV (KMG-IV): sequencing the most valuable type-strain genomes for metagenomic binning, comparative biology and taxonomic classification.</title>
        <authorList>
            <person name="Goeker M."/>
        </authorList>
    </citation>
    <scope>NUCLEOTIDE SEQUENCE [LARGE SCALE GENOMIC DNA]</scope>
    <source>
        <strain evidence="1 2">DSM 2461</strain>
    </source>
</reference>
<dbReference type="EMBL" id="JACHGJ010000002">
    <property type="protein sequence ID" value="MBB6479865.1"/>
    <property type="molecule type" value="Genomic_DNA"/>
</dbReference>
<organism evidence="1 2">
    <name type="scientific">Spirochaeta isovalerica</name>
    <dbReference type="NCBI Taxonomy" id="150"/>
    <lineage>
        <taxon>Bacteria</taxon>
        <taxon>Pseudomonadati</taxon>
        <taxon>Spirochaetota</taxon>
        <taxon>Spirochaetia</taxon>
        <taxon>Spirochaetales</taxon>
        <taxon>Spirochaetaceae</taxon>
        <taxon>Spirochaeta</taxon>
    </lineage>
</organism>
<evidence type="ECO:0000313" key="2">
    <source>
        <dbReference type="Proteomes" id="UP000587760"/>
    </source>
</evidence>
<dbReference type="RefSeq" id="WP_184745475.1">
    <property type="nucleotide sequence ID" value="NZ_JACHGJ010000002.1"/>
</dbReference>
<gene>
    <name evidence="1" type="ORF">HNR50_001523</name>
</gene>
<keyword evidence="2" id="KW-1185">Reference proteome</keyword>
<evidence type="ECO:0000313" key="1">
    <source>
        <dbReference type="EMBL" id="MBB6479865.1"/>
    </source>
</evidence>
<name>A0A841R7N0_9SPIO</name>
<dbReference type="AlphaFoldDB" id="A0A841R7N0"/>
<sequence>MKISIDSTTERIQSTDGMALAGKILENNGLSDISSDQGLKHPQVLEY</sequence>
<proteinExistence type="predicted"/>
<protein>
    <submittedName>
        <fullName evidence="1">Uncharacterized protein</fullName>
    </submittedName>
</protein>
<comment type="caution">
    <text evidence="1">The sequence shown here is derived from an EMBL/GenBank/DDBJ whole genome shotgun (WGS) entry which is preliminary data.</text>
</comment>
<accession>A0A841R7N0</accession>